<dbReference type="InterPro" id="IPR050179">
    <property type="entry name" value="Trans_hexapeptide_repeat"/>
</dbReference>
<proteinExistence type="predicted"/>
<dbReference type="PANTHER" id="PTHR43300">
    <property type="entry name" value="ACETYLTRANSFERASE"/>
    <property type="match status" value="1"/>
</dbReference>
<dbReference type="PANTHER" id="PTHR43300:SF11">
    <property type="entry name" value="ACETYLTRANSFERASE RV3034C-RELATED"/>
    <property type="match status" value="1"/>
</dbReference>
<organism evidence="1 2">
    <name type="scientific">Microbacterium helvum</name>
    <dbReference type="NCBI Taxonomy" id="2773713"/>
    <lineage>
        <taxon>Bacteria</taxon>
        <taxon>Bacillati</taxon>
        <taxon>Actinomycetota</taxon>
        <taxon>Actinomycetes</taxon>
        <taxon>Micrococcales</taxon>
        <taxon>Microbacteriaceae</taxon>
        <taxon>Microbacterium</taxon>
    </lineage>
</organism>
<evidence type="ECO:0000313" key="1">
    <source>
        <dbReference type="EMBL" id="MBD3943930.1"/>
    </source>
</evidence>
<dbReference type="InterPro" id="IPR001451">
    <property type="entry name" value="Hexapep"/>
</dbReference>
<dbReference type="InterPro" id="IPR011004">
    <property type="entry name" value="Trimer_LpxA-like_sf"/>
</dbReference>
<dbReference type="SUPFAM" id="SSF51161">
    <property type="entry name" value="Trimeric LpxA-like enzymes"/>
    <property type="match status" value="1"/>
</dbReference>
<dbReference type="CDD" id="cd03349">
    <property type="entry name" value="LbH_XAT"/>
    <property type="match status" value="1"/>
</dbReference>
<dbReference type="EMBL" id="JACXZS010000020">
    <property type="protein sequence ID" value="MBD3943930.1"/>
    <property type="molecule type" value="Genomic_DNA"/>
</dbReference>
<gene>
    <name evidence="1" type="ORF">IF188_19745</name>
</gene>
<accession>A0ABR8NTI5</accession>
<sequence length="132" mass="14691">MGVDVPFAREYGRGKIGNDVWIGGYCVIKSGITIGDGAVIASGAVVVKDVPPYTIVGGNPAKPIRLRFDQEIVDRFIALQWWSYSPSSFRDINMFDVTNFLDEMEVRKERGDLVPFRPKRLAIVDGKVVEIT</sequence>
<evidence type="ECO:0000313" key="2">
    <source>
        <dbReference type="Proteomes" id="UP000598426"/>
    </source>
</evidence>
<protein>
    <submittedName>
        <fullName evidence="1">CatB-related O-acetyltransferase</fullName>
    </submittedName>
</protein>
<dbReference type="Gene3D" id="2.160.10.10">
    <property type="entry name" value="Hexapeptide repeat proteins"/>
    <property type="match status" value="1"/>
</dbReference>
<dbReference type="Proteomes" id="UP000598426">
    <property type="component" value="Unassembled WGS sequence"/>
</dbReference>
<reference evidence="1 2" key="1">
    <citation type="submission" date="2020-09" db="EMBL/GenBank/DDBJ databases">
        <title>Isolation and identification of active actinomycetes.</title>
        <authorList>
            <person name="Li X."/>
        </authorList>
    </citation>
    <scope>NUCLEOTIDE SEQUENCE [LARGE SCALE GENOMIC DNA]</scope>
    <source>
        <strain evidence="1 2">NEAU-LLC</strain>
    </source>
</reference>
<comment type="caution">
    <text evidence="1">The sequence shown here is derived from an EMBL/GenBank/DDBJ whole genome shotgun (WGS) entry which is preliminary data.</text>
</comment>
<keyword evidence="2" id="KW-1185">Reference proteome</keyword>
<name>A0ABR8NTI5_9MICO</name>
<dbReference type="Pfam" id="PF00132">
    <property type="entry name" value="Hexapep"/>
    <property type="match status" value="1"/>
</dbReference>